<dbReference type="InterPro" id="IPR009050">
    <property type="entry name" value="Globin-like_sf"/>
</dbReference>
<gene>
    <name evidence="1" type="ORF">GCM10022414_37670</name>
</gene>
<dbReference type="EMBL" id="BAABDM010000015">
    <property type="protein sequence ID" value="GAA4106903.1"/>
    <property type="molecule type" value="Genomic_DNA"/>
</dbReference>
<organism evidence="1 2">
    <name type="scientific">Zhongshania borealis</name>
    <dbReference type="NCBI Taxonomy" id="889488"/>
    <lineage>
        <taxon>Bacteria</taxon>
        <taxon>Pseudomonadati</taxon>
        <taxon>Pseudomonadota</taxon>
        <taxon>Gammaproteobacteria</taxon>
        <taxon>Cellvibrionales</taxon>
        <taxon>Spongiibacteraceae</taxon>
        <taxon>Zhongshania</taxon>
    </lineage>
</organism>
<dbReference type="RefSeq" id="WP_344939139.1">
    <property type="nucleotide sequence ID" value="NZ_BAABDM010000015.1"/>
</dbReference>
<sequence>MTHNSKHDIRHRRDIETLLEHFYAQVLSDDIIGFYFTDIMSFSLTQHLPKVTDFWVQQLLSERVYQGELFKRHQEIHQRAALSAHHFQRWLYLLNTSIDSLFCGPRCDAMKQRAKAIAQSMATALAERAEDISGEPGVQIYNKPQP</sequence>
<dbReference type="InterPro" id="IPR012292">
    <property type="entry name" value="Globin/Proto"/>
</dbReference>
<evidence type="ECO:0000313" key="2">
    <source>
        <dbReference type="Proteomes" id="UP001500392"/>
    </source>
</evidence>
<protein>
    <recommendedName>
        <fullName evidence="3">Group III truncated hemoglobin</fullName>
    </recommendedName>
</protein>
<dbReference type="SUPFAM" id="SSF46458">
    <property type="entry name" value="Globin-like"/>
    <property type="match status" value="1"/>
</dbReference>
<evidence type="ECO:0008006" key="3">
    <source>
        <dbReference type="Google" id="ProtNLM"/>
    </source>
</evidence>
<proteinExistence type="predicted"/>
<evidence type="ECO:0000313" key="1">
    <source>
        <dbReference type="EMBL" id="GAA4106903.1"/>
    </source>
</evidence>
<dbReference type="Gene3D" id="1.10.490.10">
    <property type="entry name" value="Globins"/>
    <property type="match status" value="1"/>
</dbReference>
<keyword evidence="2" id="KW-1185">Reference proteome</keyword>
<dbReference type="CDD" id="cd08916">
    <property type="entry name" value="TrHb3_P"/>
    <property type="match status" value="1"/>
</dbReference>
<dbReference type="Proteomes" id="UP001500392">
    <property type="component" value="Unassembled WGS sequence"/>
</dbReference>
<accession>A0ABP7X7Z3</accession>
<name>A0ABP7X7Z3_9GAMM</name>
<reference evidence="2" key="1">
    <citation type="journal article" date="2019" name="Int. J. Syst. Evol. Microbiol.">
        <title>The Global Catalogue of Microorganisms (GCM) 10K type strain sequencing project: providing services to taxonomists for standard genome sequencing and annotation.</title>
        <authorList>
            <consortium name="The Broad Institute Genomics Platform"/>
            <consortium name="The Broad Institute Genome Sequencing Center for Infectious Disease"/>
            <person name="Wu L."/>
            <person name="Ma J."/>
        </authorList>
    </citation>
    <scope>NUCLEOTIDE SEQUENCE [LARGE SCALE GENOMIC DNA]</scope>
    <source>
        <strain evidence="2">JCM 17304</strain>
    </source>
</reference>
<comment type="caution">
    <text evidence="1">The sequence shown here is derived from an EMBL/GenBank/DDBJ whole genome shotgun (WGS) entry which is preliminary data.</text>
</comment>